<dbReference type="STRING" id="1237085.Ngar_c22000"/>
<gene>
    <name evidence="3" type="ordered locus">Ngar_c22000</name>
</gene>
<dbReference type="HOGENOM" id="CLU_1987692_0_0_2"/>
<dbReference type="SMART" id="SM00448">
    <property type="entry name" value="REC"/>
    <property type="match status" value="1"/>
</dbReference>
<dbReference type="CDD" id="cd00156">
    <property type="entry name" value="REC"/>
    <property type="match status" value="1"/>
</dbReference>
<dbReference type="InParanoid" id="K0IGZ6"/>
<proteinExistence type="predicted"/>
<dbReference type="Gene3D" id="3.40.50.2300">
    <property type="match status" value="1"/>
</dbReference>
<dbReference type="GO" id="GO:0000160">
    <property type="term" value="P:phosphorelay signal transduction system"/>
    <property type="evidence" value="ECO:0007669"/>
    <property type="project" value="InterPro"/>
</dbReference>
<dbReference type="RefSeq" id="WP_015019665.1">
    <property type="nucleotide sequence ID" value="NC_018719.1"/>
</dbReference>
<dbReference type="InterPro" id="IPR011006">
    <property type="entry name" value="CheY-like_superfamily"/>
</dbReference>
<dbReference type="Proteomes" id="UP000008037">
    <property type="component" value="Chromosome"/>
</dbReference>
<dbReference type="PANTHER" id="PTHR44591">
    <property type="entry name" value="STRESS RESPONSE REGULATOR PROTEIN 1"/>
    <property type="match status" value="1"/>
</dbReference>
<dbReference type="PANTHER" id="PTHR44591:SF3">
    <property type="entry name" value="RESPONSE REGULATORY DOMAIN-CONTAINING PROTEIN"/>
    <property type="match status" value="1"/>
</dbReference>
<feature type="domain" description="Response regulatory" evidence="2">
    <location>
        <begin position="5"/>
        <end position="124"/>
    </location>
</feature>
<dbReference type="BioCyc" id="CNIT1237085:G1324-2198-MONOMER"/>
<evidence type="ECO:0000259" key="2">
    <source>
        <dbReference type="PROSITE" id="PS50110"/>
    </source>
</evidence>
<dbReference type="EMBL" id="CP002408">
    <property type="protein sequence ID" value="AFU59130.1"/>
    <property type="molecule type" value="Genomic_DNA"/>
</dbReference>
<dbReference type="AlphaFoldDB" id="K0IGZ6"/>
<keyword evidence="4" id="KW-1185">Reference proteome</keyword>
<evidence type="ECO:0000313" key="3">
    <source>
        <dbReference type="EMBL" id="AFU59130.1"/>
    </source>
</evidence>
<dbReference type="KEGG" id="nga:Ngar_c22000"/>
<organism evidence="3 4">
    <name type="scientific">Nitrososphaera gargensis (strain Ga9.2)</name>
    <dbReference type="NCBI Taxonomy" id="1237085"/>
    <lineage>
        <taxon>Archaea</taxon>
        <taxon>Nitrososphaerota</taxon>
        <taxon>Nitrososphaeria</taxon>
        <taxon>Nitrososphaerales</taxon>
        <taxon>Nitrososphaeraceae</taxon>
        <taxon>Nitrososphaera</taxon>
    </lineage>
</organism>
<dbReference type="InterPro" id="IPR001789">
    <property type="entry name" value="Sig_transdc_resp-reg_receiver"/>
</dbReference>
<dbReference type="PROSITE" id="PS50110">
    <property type="entry name" value="RESPONSE_REGULATORY"/>
    <property type="match status" value="1"/>
</dbReference>
<dbReference type="OrthoDB" id="86314at2157"/>
<name>K0IGZ6_NITGG</name>
<protein>
    <submittedName>
        <fullName evidence="3">Putative response regulator receiver protein</fullName>
    </submittedName>
</protein>
<evidence type="ECO:0000256" key="1">
    <source>
        <dbReference type="ARBA" id="ARBA00022553"/>
    </source>
</evidence>
<dbReference type="SUPFAM" id="SSF52172">
    <property type="entry name" value="CheY-like"/>
    <property type="match status" value="1"/>
</dbReference>
<accession>K0IGZ6</accession>
<dbReference type="GeneID" id="13796063"/>
<dbReference type="InterPro" id="IPR050595">
    <property type="entry name" value="Bact_response_regulator"/>
</dbReference>
<evidence type="ECO:0000313" key="4">
    <source>
        <dbReference type="Proteomes" id="UP000008037"/>
    </source>
</evidence>
<sequence length="125" mass="14075">MEKPTVLVCDDEADLLTMYAAALKKHYNVLTASSGRACIEKYTDHMLRSKNINVVLLDYRLGDSTGDDIACKIRDLGNARTILLSAYDLEREKVDELKSNNCIVDIMIKPVSMRVLLDRVQKALN</sequence>
<keyword evidence="1" id="KW-0597">Phosphoprotein</keyword>
<dbReference type="Pfam" id="PF00072">
    <property type="entry name" value="Response_reg"/>
    <property type="match status" value="1"/>
</dbReference>
<reference evidence="3 4" key="1">
    <citation type="journal article" date="2012" name="Environ. Microbiol.">
        <title>The genome of the ammonia-oxidizing Candidatus Nitrososphaera gargensis: insights into metabolic versatility and environmental adaptations.</title>
        <authorList>
            <person name="Spang A."/>
            <person name="Poehlein A."/>
            <person name="Offre P."/>
            <person name="Zumbragel S."/>
            <person name="Haider S."/>
            <person name="Rychlik N."/>
            <person name="Nowka B."/>
            <person name="Schmeisser C."/>
            <person name="Lebedeva E.V."/>
            <person name="Rattei T."/>
            <person name="Bohm C."/>
            <person name="Schmid M."/>
            <person name="Galushko A."/>
            <person name="Hatzenpichler R."/>
            <person name="Weinmaier T."/>
            <person name="Daniel R."/>
            <person name="Schleper C."/>
            <person name="Spieck E."/>
            <person name="Streit W."/>
            <person name="Wagner M."/>
        </authorList>
    </citation>
    <scope>NUCLEOTIDE SEQUENCE [LARGE SCALE GENOMIC DNA]</scope>
    <source>
        <strain evidence="4">Ga9.2</strain>
    </source>
</reference>